<evidence type="ECO:0000256" key="5">
    <source>
        <dbReference type="ARBA" id="ARBA00023125"/>
    </source>
</evidence>
<comment type="caution">
    <text evidence="12">The sequence shown here is derived from an EMBL/GenBank/DDBJ whole genome shotgun (WGS) entry which is preliminary data.</text>
</comment>
<dbReference type="InterPro" id="IPR013824">
    <property type="entry name" value="Topo_IA_cen_sub1"/>
</dbReference>
<dbReference type="InterPro" id="IPR003602">
    <property type="entry name" value="Topo_IA_DNA-bd_dom"/>
</dbReference>
<dbReference type="InterPro" id="IPR023406">
    <property type="entry name" value="Topo_IA_AS"/>
</dbReference>
<accession>A0A7Y8VR30</accession>
<dbReference type="InterPro" id="IPR013825">
    <property type="entry name" value="Topo_IA_cen_sub2"/>
</dbReference>
<evidence type="ECO:0000256" key="4">
    <source>
        <dbReference type="ARBA" id="ARBA00023029"/>
    </source>
</evidence>
<dbReference type="SMART" id="SM00436">
    <property type="entry name" value="TOP1Bc"/>
    <property type="match status" value="1"/>
</dbReference>
<dbReference type="Proteomes" id="UP000526307">
    <property type="component" value="Unassembled WGS sequence"/>
</dbReference>
<evidence type="ECO:0000256" key="2">
    <source>
        <dbReference type="ARBA" id="ARBA00009446"/>
    </source>
</evidence>
<dbReference type="AlphaFoldDB" id="A0A7Y8VR30"/>
<dbReference type="SUPFAM" id="SSF56712">
    <property type="entry name" value="Prokaryotic type I DNA topoisomerase"/>
    <property type="match status" value="1"/>
</dbReference>
<dbReference type="InterPro" id="IPR013497">
    <property type="entry name" value="Topo_IA_cen"/>
</dbReference>
<dbReference type="Pfam" id="PF01131">
    <property type="entry name" value="Topoisom_bac"/>
    <property type="match status" value="1"/>
</dbReference>
<dbReference type="Gene3D" id="2.70.20.10">
    <property type="entry name" value="Topoisomerase I, domain 3"/>
    <property type="match status" value="1"/>
</dbReference>
<reference evidence="12 13" key="1">
    <citation type="submission" date="2020-06" db="EMBL/GenBank/DDBJ databases">
        <title>Mogibacterium timidum strain W9173 genomic sequence.</title>
        <authorList>
            <person name="Wade W.G."/>
            <person name="Johnston C.D."/>
            <person name="Chen T."/>
            <person name="Dewhirst F.E."/>
        </authorList>
    </citation>
    <scope>NUCLEOTIDE SEQUENCE [LARGE SCALE GENOMIC DNA]</scope>
    <source>
        <strain evidence="12 13">W9173</strain>
    </source>
</reference>
<dbReference type="GO" id="GO:0043597">
    <property type="term" value="C:cytoplasmic replication fork"/>
    <property type="evidence" value="ECO:0007669"/>
    <property type="project" value="TreeGrafter"/>
</dbReference>
<dbReference type="PRINTS" id="PR00417">
    <property type="entry name" value="PRTPISMRASEI"/>
</dbReference>
<dbReference type="PANTHER" id="PTHR11390">
    <property type="entry name" value="PROKARYOTIC DNA TOPOISOMERASE"/>
    <property type="match status" value="1"/>
</dbReference>
<dbReference type="GO" id="GO:0003917">
    <property type="term" value="F:DNA topoisomerase type I (single strand cut, ATP-independent) activity"/>
    <property type="evidence" value="ECO:0007669"/>
    <property type="project" value="UniProtKB-EC"/>
</dbReference>
<dbReference type="Gene3D" id="1.10.290.10">
    <property type="entry name" value="Topoisomerase I, domain 4"/>
    <property type="match status" value="1"/>
</dbReference>
<dbReference type="InterPro" id="IPR023405">
    <property type="entry name" value="Topo_IA_core_domain"/>
</dbReference>
<dbReference type="RefSeq" id="WP_178978279.1">
    <property type="nucleotide sequence ID" value="NZ_JABXYR010000001.1"/>
</dbReference>
<keyword evidence="6 12" id="KW-0413">Isomerase</keyword>
<dbReference type="InterPro" id="IPR006171">
    <property type="entry name" value="TOPRIM_dom"/>
</dbReference>
<dbReference type="InterPro" id="IPR003601">
    <property type="entry name" value="Topo_IA_2"/>
</dbReference>
<dbReference type="Pfam" id="PF01751">
    <property type="entry name" value="Toprim"/>
    <property type="match status" value="1"/>
</dbReference>
<evidence type="ECO:0000259" key="11">
    <source>
        <dbReference type="PROSITE" id="PS52039"/>
    </source>
</evidence>
<comment type="similarity">
    <text evidence="2">Belongs to the type IA topoisomerase family.</text>
</comment>
<protein>
    <recommendedName>
        <fullName evidence="3">DNA topoisomerase</fullName>
        <ecNumber evidence="3">5.6.2.1</ecNumber>
    </recommendedName>
    <alternativeName>
        <fullName evidence="10">Omega-protein</fullName>
    </alternativeName>
    <alternativeName>
        <fullName evidence="9">Relaxing enzyme</fullName>
    </alternativeName>
    <alternativeName>
        <fullName evidence="7">Swivelase</fullName>
    </alternativeName>
    <alternativeName>
        <fullName evidence="8">Untwisting enzyme</fullName>
    </alternativeName>
</protein>
<dbReference type="SMART" id="SM00437">
    <property type="entry name" value="TOP1Ac"/>
    <property type="match status" value="1"/>
</dbReference>
<comment type="catalytic activity">
    <reaction evidence="1">
        <text>ATP-independent breakage of single-stranded DNA, followed by passage and rejoining.</text>
        <dbReference type="EC" id="5.6.2.1"/>
    </reaction>
</comment>
<dbReference type="InterPro" id="IPR025589">
    <property type="entry name" value="Toprim_C_rpt"/>
</dbReference>
<dbReference type="SMART" id="SM00493">
    <property type="entry name" value="TOPRIM"/>
    <property type="match status" value="1"/>
</dbReference>
<dbReference type="GO" id="GO:0006310">
    <property type="term" value="P:DNA recombination"/>
    <property type="evidence" value="ECO:0007669"/>
    <property type="project" value="TreeGrafter"/>
</dbReference>
<dbReference type="EC" id="5.6.2.1" evidence="3"/>
<keyword evidence="5" id="KW-0238">DNA-binding</keyword>
<organism evidence="12 13">
    <name type="scientific">Mogibacterium timidum</name>
    <dbReference type="NCBI Taxonomy" id="35519"/>
    <lineage>
        <taxon>Bacteria</taxon>
        <taxon>Bacillati</taxon>
        <taxon>Bacillota</taxon>
        <taxon>Clostridia</taxon>
        <taxon>Peptostreptococcales</taxon>
        <taxon>Anaerovoracaceae</taxon>
        <taxon>Mogibacterium</taxon>
    </lineage>
</organism>
<evidence type="ECO:0000256" key="6">
    <source>
        <dbReference type="ARBA" id="ARBA00023235"/>
    </source>
</evidence>
<evidence type="ECO:0000256" key="3">
    <source>
        <dbReference type="ARBA" id="ARBA00012891"/>
    </source>
</evidence>
<proteinExistence type="inferred from homology"/>
<dbReference type="GO" id="GO:0006281">
    <property type="term" value="P:DNA repair"/>
    <property type="evidence" value="ECO:0007669"/>
    <property type="project" value="TreeGrafter"/>
</dbReference>
<dbReference type="InterPro" id="IPR000380">
    <property type="entry name" value="Topo_IA"/>
</dbReference>
<dbReference type="Gene3D" id="1.10.460.10">
    <property type="entry name" value="Topoisomerase I, domain 2"/>
    <property type="match status" value="1"/>
</dbReference>
<keyword evidence="4" id="KW-0799">Topoisomerase</keyword>
<dbReference type="Pfam" id="PF13342">
    <property type="entry name" value="Toprim_Crpt"/>
    <property type="match status" value="1"/>
</dbReference>
<sequence>MSRNLVILAEKANAAEAYAEAIGVKNLHKNRDGFLEGEVSFSIGSREEPLHVEIVHSQGHCLRLLDPEEIDENYKKWDIAMLPIPFDDNKLKAIDDYKERKLNAIKKALGAADYIINAGDSGREGELIQRWILKEAGKERNIYRLWTSSLTIAAIKKAYDNLLNDPTSKEMLDNLYASGKARAIMDKYIGFNYSRLISLTKTAGVTVNYGRCKSPLTHAIIERDLEIENFVKRPFSYIKLKLGNEITFNGVLISDNGEKLEFDNHVAAAEVLEKLQHEAKVISVKKENGVDNPPKPFDILTIQKEMSKKYDYEADVTLSICQDLYDKHRILSYPRTDSRYLTADLKEELKDTVKALTFGEFKQYASSCCMREIPNKYFNDKKVIDHHGLIPVVPQGGIETKYEKLNEAEKNVYDAIIKNFISLFMESSRYEKTEIITEASGYKIKSKLKNVTEIGYKALFKDDAVETDDVDILSIGSINEGELISINEKEVVDTETKPKQHFTTASLLDFMKIHNIGTGATRDGIIKELTEKKGHNVSSTVKKDGKYFISTEFGRSMDAVIPDRLKSIEFLSEVDGKLADVENGKLSFDDFMADVQAKFKADLIEMASNTEVLMENKREERELFDCPCCGNKLVDKGWGYACKGWKKDGSGCNFNLPKKISGKTLSEKVLLELLTYKTTKKEIKGFKSQKSGKKYNARLKLDIVDGKSKISYIFNN</sequence>
<evidence type="ECO:0000256" key="10">
    <source>
        <dbReference type="ARBA" id="ARBA00032877"/>
    </source>
</evidence>
<dbReference type="Gene3D" id="3.40.50.140">
    <property type="match status" value="1"/>
</dbReference>
<evidence type="ECO:0000256" key="9">
    <source>
        <dbReference type="ARBA" id="ARBA00032235"/>
    </source>
</evidence>
<gene>
    <name evidence="12" type="ORF">HW270_03000</name>
</gene>
<evidence type="ECO:0000313" key="12">
    <source>
        <dbReference type="EMBL" id="NWO23049.1"/>
    </source>
</evidence>
<name>A0A7Y8VR30_9FIRM</name>
<dbReference type="GO" id="GO:0003677">
    <property type="term" value="F:DNA binding"/>
    <property type="evidence" value="ECO:0007669"/>
    <property type="project" value="UniProtKB-KW"/>
</dbReference>
<evidence type="ECO:0000256" key="8">
    <source>
        <dbReference type="ARBA" id="ARBA00031985"/>
    </source>
</evidence>
<dbReference type="GO" id="GO:0006265">
    <property type="term" value="P:DNA topological change"/>
    <property type="evidence" value="ECO:0007669"/>
    <property type="project" value="InterPro"/>
</dbReference>
<evidence type="ECO:0000313" key="13">
    <source>
        <dbReference type="Proteomes" id="UP000526307"/>
    </source>
</evidence>
<dbReference type="InterPro" id="IPR013826">
    <property type="entry name" value="Topo_IA_cen_sub3"/>
</dbReference>
<dbReference type="PROSITE" id="PS00396">
    <property type="entry name" value="TOPO_IA_1"/>
    <property type="match status" value="1"/>
</dbReference>
<keyword evidence="13" id="KW-1185">Reference proteome</keyword>
<dbReference type="PANTHER" id="PTHR11390:SF21">
    <property type="entry name" value="DNA TOPOISOMERASE 3-ALPHA"/>
    <property type="match status" value="1"/>
</dbReference>
<evidence type="ECO:0000256" key="7">
    <source>
        <dbReference type="ARBA" id="ARBA00030003"/>
    </source>
</evidence>
<feature type="domain" description="Topo IA-type catalytic" evidence="11">
    <location>
        <begin position="172"/>
        <end position="604"/>
    </location>
</feature>
<dbReference type="EMBL" id="JABXYR010000001">
    <property type="protein sequence ID" value="NWO23049.1"/>
    <property type="molecule type" value="Genomic_DNA"/>
</dbReference>
<evidence type="ECO:0000256" key="1">
    <source>
        <dbReference type="ARBA" id="ARBA00000213"/>
    </source>
</evidence>
<dbReference type="PROSITE" id="PS52039">
    <property type="entry name" value="TOPO_IA_2"/>
    <property type="match status" value="1"/>
</dbReference>